<name>A0AAU9JEU2_9CILI</name>
<accession>A0AAU9JEU2</accession>
<reference evidence="1" key="1">
    <citation type="submission" date="2021-09" db="EMBL/GenBank/DDBJ databases">
        <authorList>
            <consortium name="AG Swart"/>
            <person name="Singh M."/>
            <person name="Singh A."/>
            <person name="Seah K."/>
            <person name="Emmerich C."/>
        </authorList>
    </citation>
    <scope>NUCLEOTIDE SEQUENCE</scope>
    <source>
        <strain evidence="1">ATCC30299</strain>
    </source>
</reference>
<gene>
    <name evidence="1" type="ORF">BSTOLATCC_MIC34231</name>
</gene>
<dbReference type="EMBL" id="CAJZBQ010000034">
    <property type="protein sequence ID" value="CAG9323582.1"/>
    <property type="molecule type" value="Genomic_DNA"/>
</dbReference>
<evidence type="ECO:0000313" key="1">
    <source>
        <dbReference type="EMBL" id="CAG9323582.1"/>
    </source>
</evidence>
<sequence>MDLNFILENDTQQLARLEELGYDLDSLFIVVKDIFSIFDEIGLGSKDTAEILMRLKNIHDIATHGKPLPPNIVMYENSKQAPTRLGLTNEGNGKTILFKLVQGQNRLEKNNMLYKCEECDDDNQMRRVDTRRHVEEVHNNLL</sequence>
<evidence type="ECO:0000313" key="2">
    <source>
        <dbReference type="Proteomes" id="UP001162131"/>
    </source>
</evidence>
<dbReference type="AlphaFoldDB" id="A0AAU9JEU2"/>
<evidence type="ECO:0008006" key="3">
    <source>
        <dbReference type="Google" id="ProtNLM"/>
    </source>
</evidence>
<protein>
    <recommendedName>
        <fullName evidence="3">C2H2-type domain-containing protein</fullName>
    </recommendedName>
</protein>
<organism evidence="1 2">
    <name type="scientific">Blepharisma stoltei</name>
    <dbReference type="NCBI Taxonomy" id="1481888"/>
    <lineage>
        <taxon>Eukaryota</taxon>
        <taxon>Sar</taxon>
        <taxon>Alveolata</taxon>
        <taxon>Ciliophora</taxon>
        <taxon>Postciliodesmatophora</taxon>
        <taxon>Heterotrichea</taxon>
        <taxon>Heterotrichida</taxon>
        <taxon>Blepharismidae</taxon>
        <taxon>Blepharisma</taxon>
    </lineage>
</organism>
<dbReference type="Proteomes" id="UP001162131">
    <property type="component" value="Unassembled WGS sequence"/>
</dbReference>
<keyword evidence="2" id="KW-1185">Reference proteome</keyword>
<comment type="caution">
    <text evidence="1">The sequence shown here is derived from an EMBL/GenBank/DDBJ whole genome shotgun (WGS) entry which is preliminary data.</text>
</comment>
<proteinExistence type="predicted"/>